<feature type="active site" evidence="4">
    <location>
        <position position="14"/>
    </location>
</feature>
<dbReference type="SUPFAM" id="SSF52788">
    <property type="entry name" value="Phosphotyrosine protein phosphatases I"/>
    <property type="match status" value="1"/>
</dbReference>
<protein>
    <submittedName>
        <fullName evidence="6">Low molecular weight protein arginine phosphatase</fullName>
    </submittedName>
</protein>
<accession>A0A9E8LU34</accession>
<feature type="active site" description="Nucleophile" evidence="4">
    <location>
        <position position="8"/>
    </location>
</feature>
<feature type="active site" description="Proton donor" evidence="4">
    <location>
        <position position="116"/>
    </location>
</feature>
<dbReference type="PANTHER" id="PTHR11717">
    <property type="entry name" value="LOW MOLECULAR WEIGHT PROTEIN TYROSINE PHOSPHATASE"/>
    <property type="match status" value="1"/>
</dbReference>
<sequence length="152" mass="16682">MTNILFVCTGNTCRSPMAAALLQDKDVDGLAVNSAGIFAMEGADASPLAKQVLNENDIKYDHSSTLLTEKEVDWADVILTMTKSHKDLINSRFGKTIGKTFTLKEFVDEGEKDVADPFGGNIDTYRQTFQELAELIEKLVEKFAEDGEGLEA</sequence>
<dbReference type="InterPro" id="IPR017867">
    <property type="entry name" value="Tyr_phospatase_low_mol_wt"/>
</dbReference>
<dbReference type="Pfam" id="PF01451">
    <property type="entry name" value="LMWPc"/>
    <property type="match status" value="1"/>
</dbReference>
<dbReference type="AlphaFoldDB" id="A0A9E8LU34"/>
<dbReference type="Gene3D" id="3.40.50.2300">
    <property type="match status" value="1"/>
</dbReference>
<reference evidence="6" key="1">
    <citation type="submission" date="2022-09" db="EMBL/GenBank/DDBJ databases">
        <title>Complete Genomes of Fervidibacillus albus and Fervidibacillus halotolerans isolated from tidal flat sediments.</title>
        <authorList>
            <person name="Kwon K.K."/>
            <person name="Yang S.-H."/>
            <person name="Park M.J."/>
            <person name="Oh H.-M."/>
        </authorList>
    </citation>
    <scope>NUCLEOTIDE SEQUENCE</scope>
    <source>
        <strain evidence="6">MEBiC13591</strain>
    </source>
</reference>
<evidence type="ECO:0000259" key="5">
    <source>
        <dbReference type="SMART" id="SM00226"/>
    </source>
</evidence>
<comment type="similarity">
    <text evidence="1">Belongs to the low molecular weight phosphotyrosine protein phosphatase family.</text>
</comment>
<dbReference type="PRINTS" id="PR00719">
    <property type="entry name" value="LMWPTPASE"/>
</dbReference>
<dbReference type="PANTHER" id="PTHR11717:SF31">
    <property type="entry name" value="LOW MOLECULAR WEIGHT PROTEIN-TYROSINE-PHOSPHATASE ETP-RELATED"/>
    <property type="match status" value="1"/>
</dbReference>
<proteinExistence type="inferred from homology"/>
<dbReference type="InterPro" id="IPR036196">
    <property type="entry name" value="Ptyr_pPase_sf"/>
</dbReference>
<keyword evidence="3" id="KW-0904">Protein phosphatase</keyword>
<dbReference type="RefSeq" id="WP_275417434.1">
    <property type="nucleotide sequence ID" value="NZ_CP106878.1"/>
</dbReference>
<evidence type="ECO:0000313" key="7">
    <source>
        <dbReference type="Proteomes" id="UP001164718"/>
    </source>
</evidence>
<evidence type="ECO:0000313" key="6">
    <source>
        <dbReference type="EMBL" id="WAA09653.1"/>
    </source>
</evidence>
<evidence type="ECO:0000256" key="4">
    <source>
        <dbReference type="PIRSR" id="PIRSR617867-1"/>
    </source>
</evidence>
<evidence type="ECO:0000256" key="2">
    <source>
        <dbReference type="ARBA" id="ARBA00022801"/>
    </source>
</evidence>
<organism evidence="6 7">
    <name type="scientific">Fervidibacillus albus</name>
    <dbReference type="NCBI Taxonomy" id="2980026"/>
    <lineage>
        <taxon>Bacteria</taxon>
        <taxon>Bacillati</taxon>
        <taxon>Bacillota</taxon>
        <taxon>Bacilli</taxon>
        <taxon>Bacillales</taxon>
        <taxon>Bacillaceae</taxon>
        <taxon>Fervidibacillus</taxon>
    </lineage>
</organism>
<dbReference type="SMART" id="SM00226">
    <property type="entry name" value="LMWPc"/>
    <property type="match status" value="1"/>
</dbReference>
<name>A0A9E8LU34_9BACI</name>
<feature type="domain" description="Phosphotyrosine protein phosphatase I" evidence="5">
    <location>
        <begin position="2"/>
        <end position="142"/>
    </location>
</feature>
<dbReference type="CDD" id="cd16344">
    <property type="entry name" value="LMWPAP"/>
    <property type="match status" value="1"/>
</dbReference>
<dbReference type="Proteomes" id="UP001164718">
    <property type="component" value="Chromosome"/>
</dbReference>
<dbReference type="GO" id="GO:0004725">
    <property type="term" value="F:protein tyrosine phosphatase activity"/>
    <property type="evidence" value="ECO:0007669"/>
    <property type="project" value="InterPro"/>
</dbReference>
<gene>
    <name evidence="6" type="ORF">OE104_14210</name>
</gene>
<dbReference type="InterPro" id="IPR023485">
    <property type="entry name" value="Ptyr_pPase"/>
</dbReference>
<evidence type="ECO:0000256" key="3">
    <source>
        <dbReference type="ARBA" id="ARBA00022912"/>
    </source>
</evidence>
<keyword evidence="2" id="KW-0378">Hydrolase</keyword>
<keyword evidence="7" id="KW-1185">Reference proteome</keyword>
<evidence type="ECO:0000256" key="1">
    <source>
        <dbReference type="ARBA" id="ARBA00011063"/>
    </source>
</evidence>
<dbReference type="EMBL" id="CP106878">
    <property type="protein sequence ID" value="WAA09653.1"/>
    <property type="molecule type" value="Genomic_DNA"/>
</dbReference>
<dbReference type="KEGG" id="faf:OE104_14210"/>
<dbReference type="InterPro" id="IPR050438">
    <property type="entry name" value="LMW_PTPase"/>
</dbReference>